<gene>
    <name evidence="3" type="ORF">MONBRDRAFT_34412</name>
</gene>
<sequence length="642" mass="72819">MAGAWLPLVWAGVLVWGLGVMVAVGQDVNADTPDSLSEAAGEERVPLPDAAKYCIIGAGPAGLQLGYYMQKANRDYVILDRAPRPGSFFEHHPIHRKLISINKRYTGKTNRDYNLRHDWNSLLTDDEAMPMFTNYTPDFWPSADVYTQYLRDFALTYNLNIAYNTNVDAIVPLSDVTCHEDSCDARRAHYALLTTDNPPLHCEVVVMATGMYQPYVPDGVNATDYTPCGEASIDPEHYAGKNVMILGKGNSALEVGTTASERANYVHFLSRTRIRLAWQTHYVGDIRAVNGLLLDMYQLKSQDGFMEADARRTKLQKCDDGKFRQFRNGVPLYGKGAIRHPYDEVINCMGYRFDADPLIAGGIQPNFTTTARKYLSLDDWYQADTAKHLYVAGTAAHSRDYRKSSGGFIHGFRYLTRTLYHLLMERYEATPLPYTEMHYCDVMDKIVDRINHASSIYQMFHVLGDVIVIDPETWMLQYYEDMPVSQVATRFADKFTLTVTLEYKEDFSCPGCDTVRKGRATGGFENAHKSNFLHPVIRLNRPGFHYAKKLREFHLVEDFWTEFNTMRNHLHPLATHLGRLVPMAIRECTTWKEALEYKPKGRSKTGGVSGIRALEQLIDPSEGSNSKKKAIVDETLLVDEEE</sequence>
<dbReference type="InterPro" id="IPR036188">
    <property type="entry name" value="FAD/NAD-bd_sf"/>
</dbReference>
<evidence type="ECO:0000313" key="3">
    <source>
        <dbReference type="EMBL" id="EDQ85077.1"/>
    </source>
</evidence>
<dbReference type="Pfam" id="PF13738">
    <property type="entry name" value="Pyr_redox_3"/>
    <property type="match status" value="1"/>
</dbReference>
<feature type="signal peptide" evidence="2">
    <location>
        <begin position="1"/>
        <end position="25"/>
    </location>
</feature>
<evidence type="ECO:0000256" key="1">
    <source>
        <dbReference type="ARBA" id="ARBA00023002"/>
    </source>
</evidence>
<dbReference type="AlphaFoldDB" id="A9VBK1"/>
<feature type="chain" id="PRO_5002743068" description="FAD/NAD(P)-binding domain-containing protein" evidence="2">
    <location>
        <begin position="26"/>
        <end position="642"/>
    </location>
</feature>
<dbReference type="GeneID" id="5895352"/>
<keyword evidence="1" id="KW-0560">Oxidoreductase</keyword>
<dbReference type="PRINTS" id="PR00368">
    <property type="entry name" value="FADPNR"/>
</dbReference>
<dbReference type="GO" id="GO:0004497">
    <property type="term" value="F:monooxygenase activity"/>
    <property type="evidence" value="ECO:0000318"/>
    <property type="project" value="GO_Central"/>
</dbReference>
<accession>A9VBK1</accession>
<evidence type="ECO:0008006" key="5">
    <source>
        <dbReference type="Google" id="ProtNLM"/>
    </source>
</evidence>
<dbReference type="PANTHER" id="PTHR43539:SF23">
    <property type="entry name" value="FAD-DEPENDENT OXIDOREDUCTASE DOMAIN-CONTAINING PROTEIN 2"/>
    <property type="match status" value="1"/>
</dbReference>
<dbReference type="Proteomes" id="UP000001357">
    <property type="component" value="Unassembled WGS sequence"/>
</dbReference>
<dbReference type="InterPro" id="IPR050982">
    <property type="entry name" value="Auxin_biosynth/cation_transpt"/>
</dbReference>
<keyword evidence="2" id="KW-0732">Signal</keyword>
<dbReference type="STRING" id="81824.A9VBK1"/>
<dbReference type="GO" id="GO:0050660">
    <property type="term" value="F:flavin adenine dinucleotide binding"/>
    <property type="evidence" value="ECO:0000318"/>
    <property type="project" value="GO_Central"/>
</dbReference>
<evidence type="ECO:0000256" key="2">
    <source>
        <dbReference type="SAM" id="SignalP"/>
    </source>
</evidence>
<dbReference type="Gene3D" id="3.50.50.60">
    <property type="entry name" value="FAD/NAD(P)-binding domain"/>
    <property type="match status" value="2"/>
</dbReference>
<dbReference type="EMBL" id="CH991577">
    <property type="protein sequence ID" value="EDQ85077.1"/>
    <property type="molecule type" value="Genomic_DNA"/>
</dbReference>
<name>A9VBK1_MONBE</name>
<proteinExistence type="predicted"/>
<reference evidence="3 4" key="1">
    <citation type="journal article" date="2008" name="Nature">
        <title>The genome of the choanoflagellate Monosiga brevicollis and the origin of metazoans.</title>
        <authorList>
            <consortium name="JGI Sequencing"/>
            <person name="King N."/>
            <person name="Westbrook M.J."/>
            <person name="Young S.L."/>
            <person name="Kuo A."/>
            <person name="Abedin M."/>
            <person name="Chapman J."/>
            <person name="Fairclough S."/>
            <person name="Hellsten U."/>
            <person name="Isogai Y."/>
            <person name="Letunic I."/>
            <person name="Marr M."/>
            <person name="Pincus D."/>
            <person name="Putnam N."/>
            <person name="Rokas A."/>
            <person name="Wright K.J."/>
            <person name="Zuzow R."/>
            <person name="Dirks W."/>
            <person name="Good M."/>
            <person name="Goodstein D."/>
            <person name="Lemons D."/>
            <person name="Li W."/>
            <person name="Lyons J.B."/>
            <person name="Morris A."/>
            <person name="Nichols S."/>
            <person name="Richter D.J."/>
            <person name="Salamov A."/>
            <person name="Bork P."/>
            <person name="Lim W.A."/>
            <person name="Manning G."/>
            <person name="Miller W.T."/>
            <person name="McGinnis W."/>
            <person name="Shapiro H."/>
            <person name="Tjian R."/>
            <person name="Grigoriev I.V."/>
            <person name="Rokhsar D."/>
        </authorList>
    </citation>
    <scope>NUCLEOTIDE SEQUENCE [LARGE SCALE GENOMIC DNA]</scope>
    <source>
        <strain evidence="4">MX1 / ATCC 50154</strain>
    </source>
</reference>
<dbReference type="FunCoup" id="A9VBK1">
    <property type="interactions" value="118"/>
</dbReference>
<dbReference type="PANTHER" id="PTHR43539">
    <property type="entry name" value="FLAVIN-BINDING MONOOXYGENASE-LIKE PROTEIN (AFU_ORTHOLOGUE AFUA_4G09220)"/>
    <property type="match status" value="1"/>
</dbReference>
<dbReference type="eggNOG" id="KOG1399">
    <property type="taxonomic scope" value="Eukaryota"/>
</dbReference>
<evidence type="ECO:0000313" key="4">
    <source>
        <dbReference type="Proteomes" id="UP000001357"/>
    </source>
</evidence>
<dbReference type="GO" id="GO:0005788">
    <property type="term" value="C:endoplasmic reticulum lumen"/>
    <property type="evidence" value="ECO:0000318"/>
    <property type="project" value="GO_Central"/>
</dbReference>
<dbReference type="SUPFAM" id="SSF51905">
    <property type="entry name" value="FAD/NAD(P)-binding domain"/>
    <property type="match status" value="1"/>
</dbReference>
<organism evidence="3 4">
    <name type="scientific">Monosiga brevicollis</name>
    <name type="common">Choanoflagellate</name>
    <dbReference type="NCBI Taxonomy" id="81824"/>
    <lineage>
        <taxon>Eukaryota</taxon>
        <taxon>Choanoflagellata</taxon>
        <taxon>Craspedida</taxon>
        <taxon>Salpingoecidae</taxon>
        <taxon>Monosiga</taxon>
    </lineage>
</organism>
<protein>
    <recommendedName>
        <fullName evidence="5">FAD/NAD(P)-binding domain-containing protein</fullName>
    </recommendedName>
</protein>
<dbReference type="KEGG" id="mbr:MONBRDRAFT_34412"/>
<dbReference type="InParanoid" id="A9VBK1"/>
<dbReference type="OMA" id="KGQAYQC"/>
<keyword evidence="4" id="KW-1185">Reference proteome</keyword>
<dbReference type="GO" id="GO:0036503">
    <property type="term" value="P:ERAD pathway"/>
    <property type="evidence" value="ECO:0000318"/>
    <property type="project" value="GO_Central"/>
</dbReference>
<dbReference type="RefSeq" id="XP_001750081.1">
    <property type="nucleotide sequence ID" value="XM_001750029.1"/>
</dbReference>